<dbReference type="SUPFAM" id="SSF49899">
    <property type="entry name" value="Concanavalin A-like lectins/glucanases"/>
    <property type="match status" value="2"/>
</dbReference>
<evidence type="ECO:0000259" key="5">
    <source>
        <dbReference type="PROSITE" id="PS50026"/>
    </source>
</evidence>
<proteinExistence type="predicted"/>
<dbReference type="Gene3D" id="2.60.120.200">
    <property type="match status" value="2"/>
</dbReference>
<feature type="transmembrane region" description="Helical" evidence="4">
    <location>
        <begin position="55"/>
        <end position="80"/>
    </location>
</feature>
<organism evidence="6 7">
    <name type="scientific">Rotaria magnacalcarata</name>
    <dbReference type="NCBI Taxonomy" id="392030"/>
    <lineage>
        <taxon>Eukaryota</taxon>
        <taxon>Metazoa</taxon>
        <taxon>Spiralia</taxon>
        <taxon>Gnathifera</taxon>
        <taxon>Rotifera</taxon>
        <taxon>Eurotatoria</taxon>
        <taxon>Bdelloidea</taxon>
        <taxon>Philodinida</taxon>
        <taxon>Philodinidae</taxon>
        <taxon>Rotaria</taxon>
    </lineage>
</organism>
<dbReference type="Proteomes" id="UP000663866">
    <property type="component" value="Unassembled WGS sequence"/>
</dbReference>
<evidence type="ECO:0000256" key="2">
    <source>
        <dbReference type="ARBA" id="ARBA00023157"/>
    </source>
</evidence>
<keyword evidence="4" id="KW-1133">Transmembrane helix</keyword>
<dbReference type="InterPro" id="IPR013320">
    <property type="entry name" value="ConA-like_dom_sf"/>
</dbReference>
<evidence type="ECO:0000256" key="4">
    <source>
        <dbReference type="SAM" id="Phobius"/>
    </source>
</evidence>
<keyword evidence="7" id="KW-1185">Reference proteome</keyword>
<dbReference type="PANTHER" id="PTHR47635">
    <property type="entry name" value="CUB DOMAIN-CONTAINING PROTEIN"/>
    <property type="match status" value="1"/>
</dbReference>
<dbReference type="EMBL" id="CAJOBG010000351">
    <property type="protein sequence ID" value="CAF3801835.1"/>
    <property type="molecule type" value="Genomic_DNA"/>
</dbReference>
<gene>
    <name evidence="6" type="ORF">OVN521_LOCUS3919</name>
</gene>
<dbReference type="InterPro" id="IPR006558">
    <property type="entry name" value="LamG-like"/>
</dbReference>
<evidence type="ECO:0000313" key="6">
    <source>
        <dbReference type="EMBL" id="CAF3801835.1"/>
    </source>
</evidence>
<dbReference type="SMART" id="SM00560">
    <property type="entry name" value="LamGL"/>
    <property type="match status" value="1"/>
</dbReference>
<feature type="disulfide bond" evidence="3">
    <location>
        <begin position="110"/>
        <end position="120"/>
    </location>
</feature>
<dbReference type="PROSITE" id="PS50026">
    <property type="entry name" value="EGF_3"/>
    <property type="match status" value="1"/>
</dbReference>
<accession>A0A819C4R2</accession>
<evidence type="ECO:0000256" key="1">
    <source>
        <dbReference type="ARBA" id="ARBA00022729"/>
    </source>
</evidence>
<protein>
    <recommendedName>
        <fullName evidence="5">EGF-like domain-containing protein</fullName>
    </recommendedName>
</protein>
<keyword evidence="1" id="KW-0732">Signal</keyword>
<dbReference type="InterPro" id="IPR000742">
    <property type="entry name" value="EGF"/>
</dbReference>
<dbReference type="Pfam" id="PF13385">
    <property type="entry name" value="Laminin_G_3"/>
    <property type="match status" value="2"/>
</dbReference>
<dbReference type="Gene3D" id="2.10.25.10">
    <property type="entry name" value="Laminin"/>
    <property type="match status" value="1"/>
</dbReference>
<comment type="caution">
    <text evidence="6">The sequence shown here is derived from an EMBL/GenBank/DDBJ whole genome shotgun (WGS) entry which is preliminary data.</text>
</comment>
<comment type="caution">
    <text evidence="3">Lacks conserved residue(s) required for the propagation of feature annotation.</text>
</comment>
<evidence type="ECO:0000313" key="7">
    <source>
        <dbReference type="Proteomes" id="UP000663866"/>
    </source>
</evidence>
<keyword evidence="4" id="KW-0472">Membrane</keyword>
<evidence type="ECO:0000256" key="3">
    <source>
        <dbReference type="PROSITE-ProRule" id="PRU00076"/>
    </source>
</evidence>
<sequence length="562" mass="60788">MTLQQLEGLDVKPLNIGNVPNKKWPSNIPQKSTTPQIIHTDTDKIEEVPRRRRSCFFWIILIGLILIGILVAVIVVVMIVTKLMITTTATITITTTTATTITTTTTPIICTPSCINGGNCTATNTCVCNALVWTGSYCQTPVHIFWSFDSTLQDLYNNFNGIGINTPGYSSPGYNGAGACLWLNQSLSQSVTINTTFLNMAYTSFTLEVWAYANSLHNNNPYTDNAVFGQFQQNIQDHSLHIIIRNQRIYLGFFSDDLQGNQVLYPNQWYHMAYIYDYSTSTQYVYVNGYLDNSRNLSGPYQGTSGAMTIGTNGVNAPNNYFDGCLDSIAYFGRSKNASEVLYDATVVAYLCFDNSSLLDSGPLLINGTGTSYSYTPSGRVNTALTLSGSSSYVQITGLRRLGTSSRSYSVAIWINPTSVSGGTIMHLSSLTNGAQTSGWCLPIMGLTSSGHIAIDSWNGSDVPITGPTVPMNSWTHVAATYSSNNGERLYVNGTQYGSSSGAYSFSAGGVPMTITLGSSLLGMGACNTGTIQMGQYQGSLDEFQVYARELTAAEVLALANP</sequence>
<dbReference type="AlphaFoldDB" id="A0A819C4R2"/>
<keyword evidence="2 3" id="KW-1015">Disulfide bond</keyword>
<dbReference type="PANTHER" id="PTHR47635:SF2">
    <property type="entry name" value="LAMG-LIKE JELLYROLL FOLD DOMAIN-CONTAINING PROTEIN"/>
    <property type="match status" value="1"/>
</dbReference>
<keyword evidence="3" id="KW-0245">EGF-like domain</keyword>
<keyword evidence="4" id="KW-0812">Transmembrane</keyword>
<name>A0A819C4R2_9BILA</name>
<reference evidence="6" key="1">
    <citation type="submission" date="2021-02" db="EMBL/GenBank/DDBJ databases">
        <authorList>
            <person name="Nowell W R."/>
        </authorList>
    </citation>
    <scope>NUCLEOTIDE SEQUENCE</scope>
</reference>
<feature type="domain" description="EGF-like" evidence="5">
    <location>
        <begin position="106"/>
        <end position="139"/>
    </location>
</feature>